<protein>
    <submittedName>
        <fullName evidence="2">Uncharacterized protein</fullName>
    </submittedName>
</protein>
<feature type="signal peptide" evidence="1">
    <location>
        <begin position="1"/>
        <end position="23"/>
    </location>
</feature>
<keyword evidence="1" id="KW-0732">Signal</keyword>
<evidence type="ECO:0000313" key="3">
    <source>
        <dbReference type="Proteomes" id="UP000077667"/>
    </source>
</evidence>
<sequence>MKAKVLSIALAAILATTATTVFANDGGADNPIELKYINTKAQLPIYQLRLNNLSKGSYAIAIKDETGSLLYNETVAGAKIVRNYQFDAELPADTQLTFEVSNLKDNTVKVYNVSKNTKVVEDVVVNEVK</sequence>
<feature type="chain" id="PRO_5008390143" evidence="1">
    <location>
        <begin position="24"/>
        <end position="129"/>
    </location>
</feature>
<dbReference type="AlphaFoldDB" id="A0A1A9IAA2"/>
<evidence type="ECO:0000256" key="1">
    <source>
        <dbReference type="SAM" id="SignalP"/>
    </source>
</evidence>
<name>A0A1A9IAA2_9BACT</name>
<dbReference type="KEGG" id="nia:A8C56_02175"/>
<accession>A0A1A9IAA2</accession>
<dbReference type="Proteomes" id="UP000077667">
    <property type="component" value="Chromosome"/>
</dbReference>
<organism evidence="2 3">
    <name type="scientific">Niabella ginsenosidivorans</name>
    <dbReference type="NCBI Taxonomy" id="1176587"/>
    <lineage>
        <taxon>Bacteria</taxon>
        <taxon>Pseudomonadati</taxon>
        <taxon>Bacteroidota</taxon>
        <taxon>Chitinophagia</taxon>
        <taxon>Chitinophagales</taxon>
        <taxon>Chitinophagaceae</taxon>
        <taxon>Niabella</taxon>
    </lineage>
</organism>
<evidence type="ECO:0000313" key="2">
    <source>
        <dbReference type="EMBL" id="ANH83652.1"/>
    </source>
</evidence>
<keyword evidence="3" id="KW-1185">Reference proteome</keyword>
<gene>
    <name evidence="2" type="ORF">A8C56_02175</name>
</gene>
<reference evidence="2 3" key="1">
    <citation type="submission" date="2016-05" db="EMBL/GenBank/DDBJ databases">
        <title>Niabella ginsenosidivorans BS26 whole genome sequencing.</title>
        <authorList>
            <person name="Im W.T."/>
            <person name="Siddiqi M.Z."/>
        </authorList>
    </citation>
    <scope>NUCLEOTIDE SEQUENCE [LARGE SCALE GENOMIC DNA]</scope>
    <source>
        <strain evidence="2 3">BS26</strain>
    </source>
</reference>
<dbReference type="EMBL" id="CP015772">
    <property type="protein sequence ID" value="ANH83652.1"/>
    <property type="molecule type" value="Genomic_DNA"/>
</dbReference>
<proteinExistence type="predicted"/>